<evidence type="ECO:0000313" key="4">
    <source>
        <dbReference type="Proteomes" id="UP001519309"/>
    </source>
</evidence>
<accession>A0A1B1AUS1</accession>
<evidence type="ECO:0000313" key="2">
    <source>
        <dbReference type="EMBL" id="MBP2048002.1"/>
    </source>
</evidence>
<dbReference type="AlphaFoldDB" id="A0A1B1AUS1"/>
<evidence type="ECO:0000313" key="3">
    <source>
        <dbReference type="Proteomes" id="UP000092659"/>
    </source>
</evidence>
<dbReference type="Proteomes" id="UP001519309">
    <property type="component" value="Unassembled WGS sequence"/>
</dbReference>
<sequence length="348" mass="40016">MSERRDPAQSPAEFTPSDEQLDLAQYYICQERHLFHRYCILDESPAFPLFFMDRCYDWQFESTGDVPIISRYNGFMELVCRESWVETTFAKDELAAEIGRAIASGAHVALPVSFVHSDGTPYVTEWLVEVIDEDTIYYTKSTSDIKSRAFRRPVPFSELLERVVCTDDGRVSATEIHPSSTVDRILGMGSLEAFRAVFREFGLRWEEGRLYRYVNPVVVGVEAIDQAIDAWEQRAESIVTAGTVSFNDTSRLNKHVQNRFQPVQHFLQFLLSDAEIGPALGDDLVTRIRGQWHQMDTALADVLKFGSLVVQQPVTRSFDLYLKYLRRLRDTVCEYQRLIVDIQRALTQ</sequence>
<proteinExistence type="predicted"/>
<protein>
    <submittedName>
        <fullName evidence="1">Uncharacterized protein</fullName>
    </submittedName>
</protein>
<dbReference type="EMBL" id="CP016279">
    <property type="protein sequence ID" value="ANP50324.1"/>
    <property type="molecule type" value="Genomic_DNA"/>
</dbReference>
<gene>
    <name evidence="1" type="ORF">AVL59_12460</name>
    <name evidence="2" type="ORF">J2Z21_000926</name>
</gene>
<reference evidence="2 4" key="2">
    <citation type="submission" date="2021-03" db="EMBL/GenBank/DDBJ databases">
        <title>Genomic Encyclopedia of Type Strains, Phase IV (KMG-IV): sequencing the most valuable type-strain genomes for metagenomic binning, comparative biology and taxonomic classification.</title>
        <authorList>
            <person name="Goeker M."/>
        </authorList>
    </citation>
    <scope>NUCLEOTIDE SEQUENCE [LARGE SCALE GENOMIC DNA]</scope>
    <source>
        <strain evidence="2 4">DSM 40499</strain>
    </source>
</reference>
<name>A0A1B1AUS1_9ACTN</name>
<reference evidence="1 3" key="1">
    <citation type="submission" date="2016-06" db="EMBL/GenBank/DDBJ databases">
        <title>Complete genome sequence of Streptomyces griseochromogenes ATCC 14511, the Blasticidin S producer.</title>
        <authorList>
            <person name="Wu L."/>
        </authorList>
    </citation>
    <scope>NUCLEOTIDE SEQUENCE [LARGE SCALE GENOMIC DNA]</scope>
    <source>
        <strain evidence="1 3">ATCC 14511</strain>
    </source>
</reference>
<evidence type="ECO:0000313" key="1">
    <source>
        <dbReference type="EMBL" id="ANP50324.1"/>
    </source>
</evidence>
<dbReference type="EMBL" id="JAGGLP010000002">
    <property type="protein sequence ID" value="MBP2048002.1"/>
    <property type="molecule type" value="Genomic_DNA"/>
</dbReference>
<keyword evidence="4" id="KW-1185">Reference proteome</keyword>
<dbReference type="OrthoDB" id="4094387at2"/>
<organism evidence="1 3">
    <name type="scientific">Streptomyces griseochromogenes</name>
    <dbReference type="NCBI Taxonomy" id="68214"/>
    <lineage>
        <taxon>Bacteria</taxon>
        <taxon>Bacillati</taxon>
        <taxon>Actinomycetota</taxon>
        <taxon>Actinomycetes</taxon>
        <taxon>Kitasatosporales</taxon>
        <taxon>Streptomycetaceae</taxon>
        <taxon>Streptomyces</taxon>
    </lineage>
</organism>
<dbReference type="RefSeq" id="WP_067302845.1">
    <property type="nucleotide sequence ID" value="NZ_CP016279.1"/>
</dbReference>
<dbReference type="Proteomes" id="UP000092659">
    <property type="component" value="Chromosome"/>
</dbReference>
<dbReference type="STRING" id="68214.AVL59_12460"/>
<dbReference type="KEGG" id="sgs:AVL59_12460"/>